<dbReference type="RefSeq" id="WP_145184042.1">
    <property type="nucleotide sequence ID" value="NZ_CP036290.1"/>
</dbReference>
<dbReference type="PANTHER" id="PTHR39186:SF1">
    <property type="entry name" value="DUF2071 DOMAIN-CONTAINING PROTEIN"/>
    <property type="match status" value="1"/>
</dbReference>
<dbReference type="PANTHER" id="PTHR39186">
    <property type="entry name" value="DUF2071 FAMILY PROTEIN"/>
    <property type="match status" value="1"/>
</dbReference>
<dbReference type="InterPro" id="IPR018644">
    <property type="entry name" value="DUF2071"/>
</dbReference>
<dbReference type="Pfam" id="PF09844">
    <property type="entry name" value="DUF2071"/>
    <property type="match status" value="1"/>
</dbReference>
<evidence type="ECO:0000313" key="2">
    <source>
        <dbReference type="Proteomes" id="UP000319342"/>
    </source>
</evidence>
<dbReference type="AlphaFoldDB" id="A0A518CX27"/>
<sequence>MHPAFTRTDHRPWPHPQRPNDWRQTWLDLAFAHWRIDAAALRPLVPPELEIQEFDGSSWIGVVPFRMRGVMLRQLPSLPWISNFPELNLRIYVEHEGRPGVWFFSLDASNSLAVWAARTFFHLPYRWASMRCEERDGTYHYRSRRHLGRERAEFAATYRPTSEVFEAQPGSLEHWLTERYQLFAQSPDGRLFTGQIHHHPWPLQRAEIEITENRLLEPHGLTVEGAPESVLFAKRIEVAVWNLERLST</sequence>
<proteinExistence type="predicted"/>
<dbReference type="Proteomes" id="UP000319342">
    <property type="component" value="Chromosome"/>
</dbReference>
<evidence type="ECO:0000313" key="1">
    <source>
        <dbReference type="EMBL" id="QDU83764.1"/>
    </source>
</evidence>
<gene>
    <name evidence="1" type="ORF">Pla163_08650</name>
</gene>
<name>A0A518CX27_9BACT</name>
<protein>
    <recommendedName>
        <fullName evidence="3">DUF2071 domain-containing protein</fullName>
    </recommendedName>
</protein>
<accession>A0A518CX27</accession>
<dbReference type="Gene3D" id="2.40.400.10">
    <property type="entry name" value="Acetoacetate decarboxylase-like"/>
    <property type="match status" value="1"/>
</dbReference>
<evidence type="ECO:0008006" key="3">
    <source>
        <dbReference type="Google" id="ProtNLM"/>
    </source>
</evidence>
<dbReference type="EMBL" id="CP036290">
    <property type="protein sequence ID" value="QDU83764.1"/>
    <property type="molecule type" value="Genomic_DNA"/>
</dbReference>
<organism evidence="1 2">
    <name type="scientific">Rohdeia mirabilis</name>
    <dbReference type="NCBI Taxonomy" id="2528008"/>
    <lineage>
        <taxon>Bacteria</taxon>
        <taxon>Pseudomonadati</taxon>
        <taxon>Planctomycetota</taxon>
        <taxon>Planctomycetia</taxon>
        <taxon>Planctomycetia incertae sedis</taxon>
        <taxon>Rohdeia</taxon>
    </lineage>
</organism>
<dbReference type="OrthoDB" id="150993at2"/>
<dbReference type="SUPFAM" id="SSF160104">
    <property type="entry name" value="Acetoacetate decarboxylase-like"/>
    <property type="match status" value="1"/>
</dbReference>
<reference evidence="1 2" key="1">
    <citation type="submission" date="2019-02" db="EMBL/GenBank/DDBJ databases">
        <title>Deep-cultivation of Planctomycetes and their phenomic and genomic characterization uncovers novel biology.</title>
        <authorList>
            <person name="Wiegand S."/>
            <person name="Jogler M."/>
            <person name="Boedeker C."/>
            <person name="Pinto D."/>
            <person name="Vollmers J."/>
            <person name="Rivas-Marin E."/>
            <person name="Kohn T."/>
            <person name="Peeters S.H."/>
            <person name="Heuer A."/>
            <person name="Rast P."/>
            <person name="Oberbeckmann S."/>
            <person name="Bunk B."/>
            <person name="Jeske O."/>
            <person name="Meyerdierks A."/>
            <person name="Storesund J.E."/>
            <person name="Kallscheuer N."/>
            <person name="Luecker S."/>
            <person name="Lage O.M."/>
            <person name="Pohl T."/>
            <person name="Merkel B.J."/>
            <person name="Hornburger P."/>
            <person name="Mueller R.-W."/>
            <person name="Bruemmer F."/>
            <person name="Labrenz M."/>
            <person name="Spormann A.M."/>
            <person name="Op den Camp H."/>
            <person name="Overmann J."/>
            <person name="Amann R."/>
            <person name="Jetten M.S.M."/>
            <person name="Mascher T."/>
            <person name="Medema M.H."/>
            <person name="Devos D.P."/>
            <person name="Kaster A.-K."/>
            <person name="Ovreas L."/>
            <person name="Rohde M."/>
            <person name="Galperin M.Y."/>
            <person name="Jogler C."/>
        </authorList>
    </citation>
    <scope>NUCLEOTIDE SEQUENCE [LARGE SCALE GENOMIC DNA]</scope>
    <source>
        <strain evidence="1 2">Pla163</strain>
    </source>
</reference>
<keyword evidence="2" id="KW-1185">Reference proteome</keyword>
<dbReference type="InterPro" id="IPR023375">
    <property type="entry name" value="ADC_dom_sf"/>
</dbReference>